<accession>A0A0B6WUR6</accession>
<feature type="coiled-coil region" evidence="1">
    <location>
        <begin position="389"/>
        <end position="416"/>
    </location>
</feature>
<evidence type="ECO:0000313" key="4">
    <source>
        <dbReference type="Proteomes" id="UP000031518"/>
    </source>
</evidence>
<dbReference type="InterPro" id="IPR012341">
    <property type="entry name" value="6hp_glycosidase-like_sf"/>
</dbReference>
<dbReference type="Gene3D" id="3.40.30.10">
    <property type="entry name" value="Glutaredoxin"/>
    <property type="match status" value="1"/>
</dbReference>
<dbReference type="SUPFAM" id="SSF48208">
    <property type="entry name" value="Six-hairpin glycosidases"/>
    <property type="match status" value="1"/>
</dbReference>
<dbReference type="InterPro" id="IPR024705">
    <property type="entry name" value="Ssp411"/>
</dbReference>
<sequence length="694" mass="80266">MTPMNQEARANEPRYTNRLINETSPYLRQHAHNPVDWYPWGEEAIERARRENKPILLSIGYSACHWCHVMERESFASEEIARLMNENFINIKVDREERPDLDQIYMNAVQMMTGHGGWPLTVFLTPDLVPFYGGTYFPPEDRYGMPSFRRVLLAVAEAYRNDPEGIKRSAWSVLSALRRMNVTQASSELLSTEILERAYASLSRSFDQVYGGWGRAPKFPAAMNMEFLLRFYHRTRRSAALEMVTFTCRRMAEGGIYDQLGGGFHRYSTDERWLVPHFEKMLYDNALLSLLYLHVYQVTGEILFRRICEETLDWVVREMRDESGGFYSTQDADSEGEEGKFFVWTRKEIFELFEPGEAEIVCAHFGITETGNFEGRNVLHIARPIEALADDFHLSLEEAQRIIENARRRLFVARERRPRPGRDEKILTSWNGLMLQSFAEAAAILDRDDYREIAERNARFLLEHARHDGHLYHVYKDGRALFDGYLDDYAFLARGLLALHEATGTLEWLEEALALSERMIEEFWDEEQGGFFYAGRNRDDLIVRPKDFFDNATPSGNSVAAELFLRLARLTGREEFNRYAVSILRLLRDAMLSYPSAFGGALSALDLYLSDPVEIVIIAPTKEAGRELRRKAWRPFLPNRVLVQSFGEDERARKLLPLLDGRAMREGRPTAYVCQNRVCREPVTSADELAQQLA</sequence>
<dbReference type="PIRSF" id="PIRSF006402">
    <property type="entry name" value="UCP006402_thioredoxin"/>
    <property type="match status" value="1"/>
</dbReference>
<evidence type="ECO:0000313" key="3">
    <source>
        <dbReference type="EMBL" id="CDM64993.1"/>
    </source>
</evidence>
<feature type="domain" description="Spermatogenesis-associated protein 20-like TRX" evidence="2">
    <location>
        <begin position="16"/>
        <end position="177"/>
    </location>
</feature>
<dbReference type="Pfam" id="PF03190">
    <property type="entry name" value="Thioredox_DsbH"/>
    <property type="match status" value="1"/>
</dbReference>
<evidence type="ECO:0000256" key="1">
    <source>
        <dbReference type="SAM" id="Coils"/>
    </source>
</evidence>
<dbReference type="AlphaFoldDB" id="A0A0B6WUR6"/>
<dbReference type="PANTHER" id="PTHR42899">
    <property type="entry name" value="SPERMATOGENESIS-ASSOCIATED PROTEIN 20"/>
    <property type="match status" value="1"/>
</dbReference>
<reference evidence="3 4" key="1">
    <citation type="submission" date="2013-12" db="EMBL/GenBank/DDBJ databases">
        <authorList>
            <person name="Stott M."/>
        </authorList>
    </citation>
    <scope>NUCLEOTIDE SEQUENCE [LARGE SCALE GENOMIC DNA]</scope>
    <source>
        <strain evidence="3 4">K22</strain>
    </source>
</reference>
<dbReference type="SUPFAM" id="SSF52833">
    <property type="entry name" value="Thioredoxin-like"/>
    <property type="match status" value="1"/>
</dbReference>
<keyword evidence="4" id="KW-1185">Reference proteome</keyword>
<dbReference type="InterPro" id="IPR004879">
    <property type="entry name" value="Ssp411-like_TRX"/>
</dbReference>
<keyword evidence="1" id="KW-0175">Coiled coil</keyword>
<dbReference type="Gene3D" id="1.50.10.10">
    <property type="match status" value="1"/>
</dbReference>
<dbReference type="STRING" id="454194.PYK22_00989"/>
<protein>
    <submittedName>
        <fullName evidence="3">Highly conserved protein containing a thioredoxin domain</fullName>
    </submittedName>
</protein>
<reference evidence="3 4" key="2">
    <citation type="submission" date="2015-01" db="EMBL/GenBank/DDBJ databases">
        <title>Complete genome sequence of Pyrinomonas methylaliphatogenes type strain K22T.</title>
        <authorList>
            <person name="Lee K.C.Y."/>
            <person name="Power J.F."/>
            <person name="Dunfield P.F."/>
            <person name="Morgan X.C."/>
            <person name="Huttenhower C."/>
            <person name="Stott M.B."/>
        </authorList>
    </citation>
    <scope>NUCLEOTIDE SEQUENCE [LARGE SCALE GENOMIC DNA]</scope>
    <source>
        <strain evidence="3 4">K22</strain>
    </source>
</reference>
<gene>
    <name evidence="3" type="ORF">PYK22_00989</name>
</gene>
<dbReference type="InterPro" id="IPR036249">
    <property type="entry name" value="Thioredoxin-like_sf"/>
</dbReference>
<evidence type="ECO:0000259" key="2">
    <source>
        <dbReference type="Pfam" id="PF03190"/>
    </source>
</evidence>
<dbReference type="Proteomes" id="UP000031518">
    <property type="component" value="Unassembled WGS sequence"/>
</dbReference>
<dbReference type="GO" id="GO:0005975">
    <property type="term" value="P:carbohydrate metabolic process"/>
    <property type="evidence" value="ECO:0007669"/>
    <property type="project" value="InterPro"/>
</dbReference>
<proteinExistence type="predicted"/>
<dbReference type="InterPro" id="IPR008928">
    <property type="entry name" value="6-hairpin_glycosidase_sf"/>
</dbReference>
<dbReference type="CDD" id="cd02955">
    <property type="entry name" value="SSP411"/>
    <property type="match status" value="1"/>
</dbReference>
<dbReference type="PANTHER" id="PTHR42899:SF1">
    <property type="entry name" value="SPERMATOGENESIS-ASSOCIATED PROTEIN 20"/>
    <property type="match status" value="1"/>
</dbReference>
<organism evidence="3 4">
    <name type="scientific">Pyrinomonas methylaliphatogenes</name>
    <dbReference type="NCBI Taxonomy" id="454194"/>
    <lineage>
        <taxon>Bacteria</taxon>
        <taxon>Pseudomonadati</taxon>
        <taxon>Acidobacteriota</taxon>
        <taxon>Blastocatellia</taxon>
        <taxon>Blastocatellales</taxon>
        <taxon>Pyrinomonadaceae</taxon>
        <taxon>Pyrinomonas</taxon>
    </lineage>
</organism>
<dbReference type="EMBL" id="CBXV010000004">
    <property type="protein sequence ID" value="CDM64993.1"/>
    <property type="molecule type" value="Genomic_DNA"/>
</dbReference>
<name>A0A0B6WUR6_9BACT</name>
<dbReference type="Gene3D" id="1.50.10.20">
    <property type="match status" value="1"/>
</dbReference>